<protein>
    <submittedName>
        <fullName evidence="1">Uncharacterized protein</fullName>
    </submittedName>
</protein>
<evidence type="ECO:0000313" key="1">
    <source>
        <dbReference type="EMBL" id="ORV59456.1"/>
    </source>
</evidence>
<dbReference type="Proteomes" id="UP000193738">
    <property type="component" value="Unassembled WGS sequence"/>
</dbReference>
<evidence type="ECO:0000313" key="2">
    <source>
        <dbReference type="Proteomes" id="UP000193738"/>
    </source>
</evidence>
<proteinExistence type="predicted"/>
<name>A0A1X1URG7_MYCGS</name>
<reference evidence="1 2" key="1">
    <citation type="submission" date="2016-01" db="EMBL/GenBank/DDBJ databases">
        <title>The new phylogeny of the genus Mycobacterium.</title>
        <authorList>
            <person name="Tarcisio F."/>
            <person name="Conor M."/>
            <person name="Antonella G."/>
            <person name="Elisabetta G."/>
            <person name="Giulia F.S."/>
            <person name="Sara T."/>
            <person name="Anna F."/>
            <person name="Clotilde B."/>
            <person name="Roberto B."/>
            <person name="Veronica D.S."/>
            <person name="Fabio R."/>
            <person name="Monica P."/>
            <person name="Olivier J."/>
            <person name="Enrico T."/>
            <person name="Nicola S."/>
        </authorList>
    </citation>
    <scope>NUCLEOTIDE SEQUENCE [LARGE SCALE GENOMIC DNA]</scope>
    <source>
        <strain evidence="1 2">DSM 43505</strain>
    </source>
</reference>
<dbReference type="RefSeq" id="WP_036417513.1">
    <property type="nucleotide sequence ID" value="NZ_LQOX01000151.1"/>
</dbReference>
<gene>
    <name evidence="1" type="ORF">AWC07_19500</name>
</gene>
<keyword evidence="2" id="KW-1185">Reference proteome</keyword>
<dbReference type="STRING" id="1777.AWC07_19500"/>
<organism evidence="1 2">
    <name type="scientific">Mycobacterium gastri</name>
    <dbReference type="NCBI Taxonomy" id="1777"/>
    <lineage>
        <taxon>Bacteria</taxon>
        <taxon>Bacillati</taxon>
        <taxon>Actinomycetota</taxon>
        <taxon>Actinomycetes</taxon>
        <taxon>Mycobacteriales</taxon>
        <taxon>Mycobacteriaceae</taxon>
        <taxon>Mycobacterium</taxon>
    </lineage>
</organism>
<dbReference type="AlphaFoldDB" id="A0A1X1URG7"/>
<dbReference type="EMBL" id="LQOX01000151">
    <property type="protein sequence ID" value="ORV59456.1"/>
    <property type="molecule type" value="Genomic_DNA"/>
</dbReference>
<sequence length="170" mass="18946">MPPVAELVSQVEKRVRRDPDFAGLLKELLAAPTAPREQLERVAARKLNAERRTRLMSDFLEGAISTRDVQSRLGYETPQAVHQLRSRGQLLGMTIGNNTWFPAWQFDSDGLRPDLPEILALLARFSSDPVAGDRIMRIKRDDLAGASISEALRRKKTATTAWQLLTALGA</sequence>
<comment type="caution">
    <text evidence="1">The sequence shown here is derived from an EMBL/GenBank/DDBJ whole genome shotgun (WGS) entry which is preliminary data.</text>
</comment>
<accession>A0A1X1URG7</accession>